<comment type="caution">
    <text evidence="2">The sequence shown here is derived from an EMBL/GenBank/DDBJ whole genome shotgun (WGS) entry which is preliminary data.</text>
</comment>
<sequence length="96" mass="10740">MSITVLTDQGQRSLSTHPPISHGREVLTLPGNEELRRLTLTDRLGLRFALWLLERSLRGNRSPAAGAPDLQYAQLQALNERQAVALLTYGLQRGMY</sequence>
<evidence type="ECO:0000313" key="3">
    <source>
        <dbReference type="Proteomes" id="UP000664385"/>
    </source>
</evidence>
<dbReference type="AlphaFoldDB" id="A0A939DXU2"/>
<accession>A0A939DXU2</accession>
<protein>
    <submittedName>
        <fullName evidence="2">Uncharacterized protein</fullName>
    </submittedName>
</protein>
<reference evidence="2" key="1">
    <citation type="submission" date="2020-12" db="EMBL/GenBank/DDBJ databases">
        <title>PHA producing bacteria isolated from mangrove.</title>
        <authorList>
            <person name="Zheng W."/>
            <person name="Yu S."/>
            <person name="Huang Y."/>
        </authorList>
    </citation>
    <scope>NUCLEOTIDE SEQUENCE</scope>
    <source>
        <strain evidence="2">GN8-5</strain>
    </source>
</reference>
<proteinExistence type="predicted"/>
<dbReference type="EMBL" id="JAEMWU010000001">
    <property type="protein sequence ID" value="MBN8205998.1"/>
    <property type="molecule type" value="Genomic_DNA"/>
</dbReference>
<organism evidence="2 3">
    <name type="scientific">Microbacterium esteraromaticum</name>
    <dbReference type="NCBI Taxonomy" id="57043"/>
    <lineage>
        <taxon>Bacteria</taxon>
        <taxon>Bacillati</taxon>
        <taxon>Actinomycetota</taxon>
        <taxon>Actinomycetes</taxon>
        <taxon>Micrococcales</taxon>
        <taxon>Microbacteriaceae</taxon>
        <taxon>Microbacterium</taxon>
    </lineage>
</organism>
<feature type="region of interest" description="Disordered" evidence="1">
    <location>
        <begin position="1"/>
        <end position="25"/>
    </location>
</feature>
<name>A0A939DXU2_9MICO</name>
<evidence type="ECO:0000256" key="1">
    <source>
        <dbReference type="SAM" id="MobiDB-lite"/>
    </source>
</evidence>
<dbReference type="Proteomes" id="UP000664385">
    <property type="component" value="Unassembled WGS sequence"/>
</dbReference>
<feature type="compositionally biased region" description="Polar residues" evidence="1">
    <location>
        <begin position="1"/>
        <end position="18"/>
    </location>
</feature>
<dbReference type="RefSeq" id="WP_206549957.1">
    <property type="nucleotide sequence ID" value="NZ_CP063379.1"/>
</dbReference>
<gene>
    <name evidence="2" type="ORF">JF543_08490</name>
</gene>
<evidence type="ECO:0000313" key="2">
    <source>
        <dbReference type="EMBL" id="MBN8205998.1"/>
    </source>
</evidence>